<feature type="chain" id="PRO_5041405246" evidence="1">
    <location>
        <begin position="19"/>
        <end position="183"/>
    </location>
</feature>
<sequence length="183" mass="19762">MIASNFLYLPLLLALAQANSVPTCLFPPPPRRFLPHLSDCLLLSLYISHISISQGELPQIWSRAPAVPGYGVQLPYTFSLPDNDCEVLVDTAYGGAVDLFPTRQISDVTGILVSECLAGNSRGRSTLGHMLVDPRQRIIVILRKNYRSHMITGKNNTAPAFNGTELAAVDVAVDSGANLTSAE</sequence>
<dbReference type="Proteomes" id="UP001166286">
    <property type="component" value="Unassembled WGS sequence"/>
</dbReference>
<reference evidence="2" key="1">
    <citation type="submission" date="2023-03" db="EMBL/GenBank/DDBJ databases">
        <title>Complete genome of Cladonia borealis.</title>
        <authorList>
            <person name="Park H."/>
        </authorList>
    </citation>
    <scope>NUCLEOTIDE SEQUENCE</scope>
    <source>
        <strain evidence="2">ANT050790</strain>
    </source>
</reference>
<name>A0AA39V7I3_9LECA</name>
<keyword evidence="3" id="KW-1185">Reference proteome</keyword>
<dbReference type="AlphaFoldDB" id="A0AA39V7I3"/>
<gene>
    <name evidence="2" type="ORF">JMJ35_007709</name>
</gene>
<feature type="signal peptide" evidence="1">
    <location>
        <begin position="1"/>
        <end position="18"/>
    </location>
</feature>
<comment type="caution">
    <text evidence="2">The sequence shown here is derived from an EMBL/GenBank/DDBJ whole genome shotgun (WGS) entry which is preliminary data.</text>
</comment>
<proteinExistence type="predicted"/>
<accession>A0AA39V7I3</accession>
<evidence type="ECO:0000256" key="1">
    <source>
        <dbReference type="SAM" id="SignalP"/>
    </source>
</evidence>
<evidence type="ECO:0000313" key="2">
    <source>
        <dbReference type="EMBL" id="KAK0510315.1"/>
    </source>
</evidence>
<evidence type="ECO:0000313" key="3">
    <source>
        <dbReference type="Proteomes" id="UP001166286"/>
    </source>
</evidence>
<keyword evidence="1" id="KW-0732">Signal</keyword>
<dbReference type="EMBL" id="JAFEKC020000017">
    <property type="protein sequence ID" value="KAK0510315.1"/>
    <property type="molecule type" value="Genomic_DNA"/>
</dbReference>
<protein>
    <submittedName>
        <fullName evidence="2">Uncharacterized protein</fullName>
    </submittedName>
</protein>
<organism evidence="2 3">
    <name type="scientific">Cladonia borealis</name>
    <dbReference type="NCBI Taxonomy" id="184061"/>
    <lineage>
        <taxon>Eukaryota</taxon>
        <taxon>Fungi</taxon>
        <taxon>Dikarya</taxon>
        <taxon>Ascomycota</taxon>
        <taxon>Pezizomycotina</taxon>
        <taxon>Lecanoromycetes</taxon>
        <taxon>OSLEUM clade</taxon>
        <taxon>Lecanoromycetidae</taxon>
        <taxon>Lecanorales</taxon>
        <taxon>Lecanorineae</taxon>
        <taxon>Cladoniaceae</taxon>
        <taxon>Cladonia</taxon>
    </lineage>
</organism>